<organism evidence="1 2">
    <name type="scientific">Cloacibacillus evryensis</name>
    <dbReference type="NCBI Taxonomy" id="508460"/>
    <lineage>
        <taxon>Bacteria</taxon>
        <taxon>Thermotogati</taxon>
        <taxon>Synergistota</taxon>
        <taxon>Synergistia</taxon>
        <taxon>Synergistales</taxon>
        <taxon>Synergistaceae</taxon>
        <taxon>Cloacibacillus</taxon>
    </lineage>
</organism>
<reference evidence="1 2" key="1">
    <citation type="submission" date="2022-06" db="EMBL/GenBank/DDBJ databases">
        <title>Isolation of gut microbiota from human fecal samples.</title>
        <authorList>
            <person name="Pamer E.G."/>
            <person name="Barat B."/>
            <person name="Waligurski E."/>
            <person name="Medina S."/>
            <person name="Paddock L."/>
            <person name="Mostad J."/>
        </authorList>
    </citation>
    <scope>NUCLEOTIDE SEQUENCE [LARGE SCALE GENOMIC DNA]</scope>
    <source>
        <strain evidence="1 2">DFI.9.90</strain>
    </source>
</reference>
<dbReference type="Pfam" id="PF01019">
    <property type="entry name" value="G_glu_transpept"/>
    <property type="match status" value="1"/>
</dbReference>
<dbReference type="RefSeq" id="WP_008709611.1">
    <property type="nucleotide sequence ID" value="NZ_CABKQM010000003.1"/>
</dbReference>
<dbReference type="InterPro" id="IPR043138">
    <property type="entry name" value="GGT_lsub"/>
</dbReference>
<dbReference type="PANTHER" id="PTHR43881:SF1">
    <property type="entry name" value="GAMMA-GLUTAMYLTRANSPEPTIDASE (AFU_ORTHOLOGUE AFUA_4G13580)"/>
    <property type="match status" value="1"/>
</dbReference>
<accession>A0AAW5K978</accession>
<dbReference type="Proteomes" id="UP001205919">
    <property type="component" value="Unassembled WGS sequence"/>
</dbReference>
<evidence type="ECO:0000313" key="2">
    <source>
        <dbReference type="Proteomes" id="UP001205919"/>
    </source>
</evidence>
<keyword evidence="2" id="KW-1185">Reference proteome</keyword>
<proteinExistence type="predicted"/>
<evidence type="ECO:0000313" key="1">
    <source>
        <dbReference type="EMBL" id="MCQ4815318.1"/>
    </source>
</evidence>
<dbReference type="EMBL" id="JANFYT010000032">
    <property type="protein sequence ID" value="MCQ4815318.1"/>
    <property type="molecule type" value="Genomic_DNA"/>
</dbReference>
<dbReference type="PANTHER" id="PTHR43881">
    <property type="entry name" value="GAMMA-GLUTAMYLTRANSPEPTIDASE (AFU_ORTHOLOGUE AFUA_4G13580)"/>
    <property type="match status" value="1"/>
</dbReference>
<dbReference type="Gene3D" id="3.60.20.40">
    <property type="match status" value="1"/>
</dbReference>
<dbReference type="InterPro" id="IPR043137">
    <property type="entry name" value="GGT_ssub_C"/>
</dbReference>
<dbReference type="InterPro" id="IPR052896">
    <property type="entry name" value="GGT-like_enzyme"/>
</dbReference>
<dbReference type="Gene3D" id="1.10.246.130">
    <property type="match status" value="1"/>
</dbReference>
<dbReference type="PRINTS" id="PR01210">
    <property type="entry name" value="GGTRANSPTASE"/>
</dbReference>
<comment type="caution">
    <text evidence="1">The sequence shown here is derived from an EMBL/GenBank/DDBJ whole genome shotgun (WGS) entry which is preliminary data.</text>
</comment>
<protein>
    <submittedName>
        <fullName evidence="1">Gamma-glutamyltransferase family protein</fullName>
    </submittedName>
</protein>
<name>A0AAW5K978_9BACT</name>
<sequence length="535" mass="57656">MKMDALRYKYPSRRTLVYGSRGMVATTQPLAAQAGLDMLKRGGNAVDAAVAAAACLTVVEPTSNGIGGDAFALVWTRGRLHGLNSSGYAPALANAEELRGAGGGKMPLYGWHAVTVPGAPYAWAELNAKFGRLPLGELLEPAIHYARKGFPVSPTVSLLWKRAFAGFSKNLAGEEFAPLFECFTEGGKTPSAGQLWRCEAQARTLEKIAETNAAAFYTGELAEAIDRFSRDHHGWLRAEDLASFTPEWVEPICANYRGYDVWEIPPNGQGIVALMALNILKKFELAERECARSYHLQIEAIKLAFAEAIAEVGDPRCMRRSVGELLSEGFAEHGAALVDPSAAGLPTSRRQSSGGTVYLAAADGEGNMVSMIQSNYRGFGSGLCVPGTGIALHNRGNNFSLDPSSPNFLAPGRKPYHTIIPGFITRGNEPVGPFGVMGAFMQPQGHLQMIANMVDFELNPQEALDAPRWQWLEGRKVGLEQGVENHIIKELASMGHEVHVDYDQTSYGRGQMIIRGGGALIGATEPRADGYIAVY</sequence>
<dbReference type="SUPFAM" id="SSF56235">
    <property type="entry name" value="N-terminal nucleophile aminohydrolases (Ntn hydrolases)"/>
    <property type="match status" value="1"/>
</dbReference>
<dbReference type="InterPro" id="IPR029055">
    <property type="entry name" value="Ntn_hydrolases_N"/>
</dbReference>
<dbReference type="GeneID" id="95755338"/>
<gene>
    <name evidence="1" type="ORF">NE630_12840</name>
</gene>
<dbReference type="AlphaFoldDB" id="A0AAW5K978"/>